<keyword evidence="7" id="KW-1185">Reference proteome</keyword>
<evidence type="ECO:0000313" key="6">
    <source>
        <dbReference type="EMBL" id="MBS7526961.1"/>
    </source>
</evidence>
<dbReference type="SUPFAM" id="SSF55874">
    <property type="entry name" value="ATPase domain of HSP90 chaperone/DNA topoisomerase II/histidine kinase"/>
    <property type="match status" value="1"/>
</dbReference>
<evidence type="ECO:0000256" key="2">
    <source>
        <dbReference type="ARBA" id="ARBA00012438"/>
    </source>
</evidence>
<dbReference type="PRINTS" id="PR00344">
    <property type="entry name" value="BCTRLSENSOR"/>
</dbReference>
<evidence type="ECO:0000256" key="4">
    <source>
        <dbReference type="ARBA" id="ARBA00023012"/>
    </source>
</evidence>
<dbReference type="InterPro" id="IPR005467">
    <property type="entry name" value="His_kinase_dom"/>
</dbReference>
<dbReference type="Gene3D" id="3.30.565.10">
    <property type="entry name" value="Histidine kinase-like ATPase, C-terminal domain"/>
    <property type="match status" value="1"/>
</dbReference>
<keyword evidence="3" id="KW-0808">Transferase</keyword>
<dbReference type="EMBL" id="JAHBCL010000015">
    <property type="protein sequence ID" value="MBS7526961.1"/>
    <property type="molecule type" value="Genomic_DNA"/>
</dbReference>
<gene>
    <name evidence="6" type="ORF">KHM83_09745</name>
</gene>
<accession>A0ABS5PPJ5</accession>
<keyword evidence="6" id="KW-0067">ATP-binding</keyword>
<name>A0ABS5PPJ5_9FIRM</name>
<proteinExistence type="predicted"/>
<evidence type="ECO:0000256" key="3">
    <source>
        <dbReference type="ARBA" id="ARBA00022777"/>
    </source>
</evidence>
<organism evidence="6 7">
    <name type="scientific">Fusibacter paucivorans</name>
    <dbReference type="NCBI Taxonomy" id="76009"/>
    <lineage>
        <taxon>Bacteria</taxon>
        <taxon>Bacillati</taxon>
        <taxon>Bacillota</taxon>
        <taxon>Clostridia</taxon>
        <taxon>Eubacteriales</taxon>
        <taxon>Eubacteriales Family XII. Incertae Sedis</taxon>
        <taxon>Fusibacter</taxon>
    </lineage>
</organism>
<comment type="caution">
    <text evidence="6">The sequence shown here is derived from an EMBL/GenBank/DDBJ whole genome shotgun (WGS) entry which is preliminary data.</text>
</comment>
<dbReference type="Pfam" id="PF02518">
    <property type="entry name" value="HATPase_c"/>
    <property type="match status" value="1"/>
</dbReference>
<dbReference type="PANTHER" id="PTHR43065">
    <property type="entry name" value="SENSOR HISTIDINE KINASE"/>
    <property type="match status" value="1"/>
</dbReference>
<keyword evidence="3" id="KW-0418">Kinase</keyword>
<dbReference type="InterPro" id="IPR004358">
    <property type="entry name" value="Sig_transdc_His_kin-like_C"/>
</dbReference>
<dbReference type="Proteomes" id="UP000746471">
    <property type="component" value="Unassembled WGS sequence"/>
</dbReference>
<evidence type="ECO:0000313" key="7">
    <source>
        <dbReference type="Proteomes" id="UP000746471"/>
    </source>
</evidence>
<dbReference type="PROSITE" id="PS50109">
    <property type="entry name" value="HIS_KIN"/>
    <property type="match status" value="1"/>
</dbReference>
<evidence type="ECO:0000256" key="1">
    <source>
        <dbReference type="ARBA" id="ARBA00000085"/>
    </source>
</evidence>
<dbReference type="InterPro" id="IPR003594">
    <property type="entry name" value="HATPase_dom"/>
</dbReference>
<sequence>MRELSLHILDIAQNSIKAEAETLRIAIIEDYQSDLLTIKIKDDGVGMDEETVKRVVDPFYTTRTTRKVGLGIPLFKISALQCGGSFEIKSQLGKGTEIIATFQYSHIDRVPLGNMAETIVTILNVCEDMDLIYTHQIQGRTFTLNTKEIKKLLEGISINNVEVLSWLRGYINEGLAEISIEEKVVI</sequence>
<protein>
    <recommendedName>
        <fullName evidence="2">histidine kinase</fullName>
        <ecNumber evidence="2">2.7.13.3</ecNumber>
    </recommendedName>
</protein>
<dbReference type="GO" id="GO:0005524">
    <property type="term" value="F:ATP binding"/>
    <property type="evidence" value="ECO:0007669"/>
    <property type="project" value="UniProtKB-KW"/>
</dbReference>
<evidence type="ECO:0000259" key="5">
    <source>
        <dbReference type="PROSITE" id="PS50109"/>
    </source>
</evidence>
<dbReference type="RefSeq" id="WP_213236824.1">
    <property type="nucleotide sequence ID" value="NZ_JAHBCL010000015.1"/>
</dbReference>
<dbReference type="EC" id="2.7.13.3" evidence="2"/>
<comment type="catalytic activity">
    <reaction evidence="1">
        <text>ATP + protein L-histidine = ADP + protein N-phospho-L-histidine.</text>
        <dbReference type="EC" id="2.7.13.3"/>
    </reaction>
</comment>
<keyword evidence="6" id="KW-0547">Nucleotide-binding</keyword>
<feature type="domain" description="Histidine kinase" evidence="5">
    <location>
        <begin position="1"/>
        <end position="106"/>
    </location>
</feature>
<keyword evidence="4" id="KW-0902">Two-component regulatory system</keyword>
<dbReference type="InterPro" id="IPR036890">
    <property type="entry name" value="HATPase_C_sf"/>
</dbReference>
<reference evidence="6 7" key="1">
    <citation type="submission" date="2021-05" db="EMBL/GenBank/DDBJ databases">
        <title>Fusibacter ferrireducens sp. nov., an anaerobic, sulfur- and Fe-reducing bacterium isolated from the mangrove sediment.</title>
        <authorList>
            <person name="Qiu D."/>
        </authorList>
    </citation>
    <scope>NUCLEOTIDE SEQUENCE [LARGE SCALE GENOMIC DNA]</scope>
    <source>
        <strain evidence="6 7">DSM 12116</strain>
    </source>
</reference>